<proteinExistence type="predicted"/>
<dbReference type="WBParaSite" id="PDA_v2.g18575.t1">
    <property type="protein sequence ID" value="PDA_v2.g18575.t1"/>
    <property type="gene ID" value="PDA_v2.g18575"/>
</dbReference>
<feature type="domain" description="GATA-type" evidence="2">
    <location>
        <begin position="30"/>
        <end position="60"/>
    </location>
</feature>
<keyword evidence="1" id="KW-0862">Zinc</keyword>
<accession>A0A914PKV1</accession>
<protein>
    <submittedName>
        <fullName evidence="4">GATA-type domain-containing protein</fullName>
    </submittedName>
</protein>
<dbReference type="GO" id="GO:0008270">
    <property type="term" value="F:zinc ion binding"/>
    <property type="evidence" value="ECO:0007669"/>
    <property type="project" value="UniProtKB-KW"/>
</dbReference>
<dbReference type="PROSITE" id="PS50114">
    <property type="entry name" value="GATA_ZN_FINGER_2"/>
    <property type="match status" value="1"/>
</dbReference>
<evidence type="ECO:0000256" key="1">
    <source>
        <dbReference type="PROSITE-ProRule" id="PRU00094"/>
    </source>
</evidence>
<keyword evidence="1" id="KW-0863">Zinc-finger</keyword>
<reference evidence="4" key="1">
    <citation type="submission" date="2022-11" db="UniProtKB">
        <authorList>
            <consortium name="WormBaseParasite"/>
        </authorList>
    </citation>
    <scope>IDENTIFICATION</scope>
</reference>
<keyword evidence="1" id="KW-0479">Metal-binding</keyword>
<dbReference type="GO" id="GO:0043565">
    <property type="term" value="F:sequence-specific DNA binding"/>
    <property type="evidence" value="ECO:0007669"/>
    <property type="project" value="InterPro"/>
</dbReference>
<evidence type="ECO:0000313" key="3">
    <source>
        <dbReference type="Proteomes" id="UP000887578"/>
    </source>
</evidence>
<sequence>MKYCRISLLEIDIREFVKRYANQAEFGYQQECCNCSAKYWSPRRNYFNGDILCKACNLYYVTCHKDSEFLKYPWIRVYTDNQPL</sequence>
<keyword evidence="3" id="KW-1185">Reference proteome</keyword>
<evidence type="ECO:0000259" key="2">
    <source>
        <dbReference type="PROSITE" id="PS50114"/>
    </source>
</evidence>
<evidence type="ECO:0000313" key="4">
    <source>
        <dbReference type="WBParaSite" id="PDA_v2.g18575.t1"/>
    </source>
</evidence>
<dbReference type="GO" id="GO:0006355">
    <property type="term" value="P:regulation of DNA-templated transcription"/>
    <property type="evidence" value="ECO:0007669"/>
    <property type="project" value="InterPro"/>
</dbReference>
<name>A0A914PKV1_9BILA</name>
<dbReference type="InterPro" id="IPR000679">
    <property type="entry name" value="Znf_GATA"/>
</dbReference>
<dbReference type="AlphaFoldDB" id="A0A914PKV1"/>
<organism evidence="3 4">
    <name type="scientific">Panagrolaimus davidi</name>
    <dbReference type="NCBI Taxonomy" id="227884"/>
    <lineage>
        <taxon>Eukaryota</taxon>
        <taxon>Metazoa</taxon>
        <taxon>Ecdysozoa</taxon>
        <taxon>Nematoda</taxon>
        <taxon>Chromadorea</taxon>
        <taxon>Rhabditida</taxon>
        <taxon>Tylenchina</taxon>
        <taxon>Panagrolaimomorpha</taxon>
        <taxon>Panagrolaimoidea</taxon>
        <taxon>Panagrolaimidae</taxon>
        <taxon>Panagrolaimus</taxon>
    </lineage>
</organism>
<dbReference type="Proteomes" id="UP000887578">
    <property type="component" value="Unplaced"/>
</dbReference>